<reference evidence="1 2" key="1">
    <citation type="submission" date="2017-07" db="EMBL/GenBank/DDBJ databases">
        <title>Tetzosporium hominis gen.nov. sp.nov.</title>
        <authorList>
            <person name="Tetz G."/>
            <person name="Tetz V."/>
        </authorList>
    </citation>
    <scope>NUCLEOTIDE SEQUENCE [LARGE SCALE GENOMIC DNA]</scope>
    <source>
        <strain evidence="1 2">VT-49</strain>
    </source>
</reference>
<dbReference type="Gene3D" id="1.25.40.20">
    <property type="entry name" value="Ankyrin repeat-containing domain"/>
    <property type="match status" value="1"/>
</dbReference>
<evidence type="ECO:0000313" key="2">
    <source>
        <dbReference type="Proteomes" id="UP000217065"/>
    </source>
</evidence>
<dbReference type="RefSeq" id="WP_094943274.1">
    <property type="nucleotide sequence ID" value="NZ_NOKQ01000218.1"/>
</dbReference>
<dbReference type="EMBL" id="NOKQ01000218">
    <property type="protein sequence ID" value="OZS77776.1"/>
    <property type="molecule type" value="Genomic_DNA"/>
</dbReference>
<dbReference type="SUPFAM" id="SSF48403">
    <property type="entry name" value="Ankyrin repeat"/>
    <property type="match status" value="1"/>
</dbReference>
<sequence>MGVKDADYWTIIMFRSLEDFKQKLKNDQKQIHHVTNLIDDRGISLLQQSLISRKFDIANLLLDEGSIINNISTEGYNELHCIAAHLDDVHAIQLTHRLIDLNVDLDLQDKKYGNSALFTICYEAFKVRTSESDELIISCLKKKPNVIMKNKYGYSVKQLIEENGTADMIKAMEAIS</sequence>
<evidence type="ECO:0000313" key="1">
    <source>
        <dbReference type="EMBL" id="OZS77776.1"/>
    </source>
</evidence>
<dbReference type="AlphaFoldDB" id="A0A264W2E9"/>
<accession>A0A264W2E9</accession>
<dbReference type="Proteomes" id="UP000217065">
    <property type="component" value="Unassembled WGS sequence"/>
</dbReference>
<keyword evidence="2" id="KW-1185">Reference proteome</keyword>
<protein>
    <submittedName>
        <fullName evidence="1">Uncharacterized protein</fullName>
    </submittedName>
</protein>
<comment type="caution">
    <text evidence="1">The sequence shown here is derived from an EMBL/GenBank/DDBJ whole genome shotgun (WGS) entry which is preliminary data.</text>
</comment>
<dbReference type="OrthoDB" id="2930255at2"/>
<dbReference type="InterPro" id="IPR036770">
    <property type="entry name" value="Ankyrin_rpt-contain_sf"/>
</dbReference>
<proteinExistence type="predicted"/>
<name>A0A264W2E9_9BACL</name>
<organism evidence="1 2">
    <name type="scientific">Tetzosporium hominis</name>
    <dbReference type="NCBI Taxonomy" id="2020506"/>
    <lineage>
        <taxon>Bacteria</taxon>
        <taxon>Bacillati</taxon>
        <taxon>Bacillota</taxon>
        <taxon>Bacilli</taxon>
        <taxon>Bacillales</taxon>
        <taxon>Caryophanaceae</taxon>
        <taxon>Tetzosporium</taxon>
    </lineage>
</organism>
<gene>
    <name evidence="1" type="ORF">CF394_09585</name>
</gene>